<accession>A0A0D0E4F8</accession>
<organism evidence="2 3">
    <name type="scientific">Paxillus rubicundulus Ve08.2h10</name>
    <dbReference type="NCBI Taxonomy" id="930991"/>
    <lineage>
        <taxon>Eukaryota</taxon>
        <taxon>Fungi</taxon>
        <taxon>Dikarya</taxon>
        <taxon>Basidiomycota</taxon>
        <taxon>Agaricomycotina</taxon>
        <taxon>Agaricomycetes</taxon>
        <taxon>Agaricomycetidae</taxon>
        <taxon>Boletales</taxon>
        <taxon>Paxilineae</taxon>
        <taxon>Paxillaceae</taxon>
        <taxon>Paxillus</taxon>
    </lineage>
</organism>
<feature type="region of interest" description="Disordered" evidence="1">
    <location>
        <begin position="1"/>
        <end position="92"/>
    </location>
</feature>
<name>A0A0D0E4F8_9AGAM</name>
<evidence type="ECO:0000256" key="1">
    <source>
        <dbReference type="SAM" id="MobiDB-lite"/>
    </source>
</evidence>
<dbReference type="Proteomes" id="UP000054538">
    <property type="component" value="Unassembled WGS sequence"/>
</dbReference>
<dbReference type="OrthoDB" id="57957at2759"/>
<dbReference type="InParanoid" id="A0A0D0E4F8"/>
<reference evidence="3" key="2">
    <citation type="submission" date="2015-01" db="EMBL/GenBank/DDBJ databases">
        <title>Evolutionary Origins and Diversification of the Mycorrhizal Mutualists.</title>
        <authorList>
            <consortium name="DOE Joint Genome Institute"/>
            <consortium name="Mycorrhizal Genomics Consortium"/>
            <person name="Kohler A."/>
            <person name="Kuo A."/>
            <person name="Nagy L.G."/>
            <person name="Floudas D."/>
            <person name="Copeland A."/>
            <person name="Barry K.W."/>
            <person name="Cichocki N."/>
            <person name="Veneault-Fourrey C."/>
            <person name="LaButti K."/>
            <person name="Lindquist E.A."/>
            <person name="Lipzen A."/>
            <person name="Lundell T."/>
            <person name="Morin E."/>
            <person name="Murat C."/>
            <person name="Riley R."/>
            <person name="Ohm R."/>
            <person name="Sun H."/>
            <person name="Tunlid A."/>
            <person name="Henrissat B."/>
            <person name="Grigoriev I.V."/>
            <person name="Hibbett D.S."/>
            <person name="Martin F."/>
        </authorList>
    </citation>
    <scope>NUCLEOTIDE SEQUENCE [LARGE SCALE GENOMIC DNA]</scope>
    <source>
        <strain evidence="3">Ve08.2h10</strain>
    </source>
</reference>
<keyword evidence="3" id="KW-1185">Reference proteome</keyword>
<evidence type="ECO:0000313" key="3">
    <source>
        <dbReference type="Proteomes" id="UP000054538"/>
    </source>
</evidence>
<protein>
    <submittedName>
        <fullName evidence="2">Uncharacterized protein</fullName>
    </submittedName>
</protein>
<reference evidence="2 3" key="1">
    <citation type="submission" date="2014-04" db="EMBL/GenBank/DDBJ databases">
        <authorList>
            <consortium name="DOE Joint Genome Institute"/>
            <person name="Kuo A."/>
            <person name="Kohler A."/>
            <person name="Jargeat P."/>
            <person name="Nagy L.G."/>
            <person name="Floudas D."/>
            <person name="Copeland A."/>
            <person name="Barry K.W."/>
            <person name="Cichocki N."/>
            <person name="Veneault-Fourrey C."/>
            <person name="LaButti K."/>
            <person name="Lindquist E.A."/>
            <person name="Lipzen A."/>
            <person name="Lundell T."/>
            <person name="Morin E."/>
            <person name="Murat C."/>
            <person name="Sun H."/>
            <person name="Tunlid A."/>
            <person name="Henrissat B."/>
            <person name="Grigoriev I.V."/>
            <person name="Hibbett D.S."/>
            <person name="Martin F."/>
            <person name="Nordberg H.P."/>
            <person name="Cantor M.N."/>
            <person name="Hua S.X."/>
        </authorList>
    </citation>
    <scope>NUCLEOTIDE SEQUENCE [LARGE SCALE GENOMIC DNA]</scope>
    <source>
        <strain evidence="2 3">Ve08.2h10</strain>
    </source>
</reference>
<sequence length="106" mass="11739">MDPRRARDPRLARGDPRLQRIASGSPAPQPPQQQQQQQQPHHSTPWPFSDPYATSSQTVPQQVPYRPPSANTTVNVAAPSSNDRPEASTYKPRPLFCVVCASNQVL</sequence>
<proteinExistence type="predicted"/>
<feature type="compositionally biased region" description="Basic and acidic residues" evidence="1">
    <location>
        <begin position="1"/>
        <end position="18"/>
    </location>
</feature>
<gene>
    <name evidence="2" type="ORF">PAXRUDRAFT_822945</name>
</gene>
<dbReference type="AlphaFoldDB" id="A0A0D0E4F8"/>
<feature type="compositionally biased region" description="Polar residues" evidence="1">
    <location>
        <begin position="52"/>
        <end position="61"/>
    </location>
</feature>
<feature type="compositionally biased region" description="Polar residues" evidence="1">
    <location>
        <begin position="69"/>
        <end position="82"/>
    </location>
</feature>
<dbReference type="EMBL" id="KN824865">
    <property type="protein sequence ID" value="KIK99251.1"/>
    <property type="molecule type" value="Genomic_DNA"/>
</dbReference>
<evidence type="ECO:0000313" key="2">
    <source>
        <dbReference type="EMBL" id="KIK99251.1"/>
    </source>
</evidence>
<dbReference type="HOGENOM" id="CLU_2224072_0_0_1"/>